<organism evidence="3 4">
    <name type="scientific">Paenarthrobacter ureafaciens</name>
    <dbReference type="NCBI Taxonomy" id="37931"/>
    <lineage>
        <taxon>Bacteria</taxon>
        <taxon>Bacillati</taxon>
        <taxon>Actinomycetota</taxon>
        <taxon>Actinomycetes</taxon>
        <taxon>Micrococcales</taxon>
        <taxon>Micrococcaceae</taxon>
        <taxon>Paenarthrobacter</taxon>
    </lineage>
</organism>
<reference evidence="3" key="1">
    <citation type="submission" date="2022-07" db="EMBL/GenBank/DDBJ databases">
        <authorList>
            <person name="Wu T."/>
        </authorList>
    </citation>
    <scope>NUCLEOTIDE SEQUENCE</scope>
    <source>
        <strain evidence="3">SD-1</strain>
    </source>
</reference>
<keyword evidence="4" id="KW-1185">Reference proteome</keyword>
<feature type="region of interest" description="Disordered" evidence="1">
    <location>
        <begin position="24"/>
        <end position="46"/>
    </location>
</feature>
<gene>
    <name evidence="3" type="ORF">NL394_04395</name>
</gene>
<feature type="compositionally biased region" description="Polar residues" evidence="1">
    <location>
        <begin position="24"/>
        <end position="36"/>
    </location>
</feature>
<dbReference type="RefSeq" id="WP_069695411.1">
    <property type="nucleotide sequence ID" value="NZ_CP043010.1"/>
</dbReference>
<evidence type="ECO:0008006" key="5">
    <source>
        <dbReference type="Google" id="ProtNLM"/>
    </source>
</evidence>
<dbReference type="AlphaFoldDB" id="A0AAX3EKP5"/>
<dbReference type="EMBL" id="CP101185">
    <property type="protein sequence ID" value="UYV98475.1"/>
    <property type="molecule type" value="Genomic_DNA"/>
</dbReference>
<proteinExistence type="predicted"/>
<protein>
    <recommendedName>
        <fullName evidence="5">PknH-like extracellular domain-containing protein</fullName>
    </recommendedName>
</protein>
<feature type="signal peptide" evidence="2">
    <location>
        <begin position="1"/>
        <end position="23"/>
    </location>
</feature>
<keyword evidence="2" id="KW-0732">Signal</keyword>
<name>A0AAX3EKP5_PAEUR</name>
<accession>A0AAX3EKP5</accession>
<dbReference type="PROSITE" id="PS51257">
    <property type="entry name" value="PROKAR_LIPOPROTEIN"/>
    <property type="match status" value="1"/>
</dbReference>
<evidence type="ECO:0000256" key="1">
    <source>
        <dbReference type="SAM" id="MobiDB-lite"/>
    </source>
</evidence>
<dbReference type="Proteomes" id="UP001163293">
    <property type="component" value="Chromosome"/>
</dbReference>
<sequence length="269" mass="28379">MRTQLVATALAALLGMTACGIQAPSGTQPPAQSTSVAADQHEADATTTTEAADTLIGLQLVPYTEDQIAQVLETMRGDFGTVVPKGQYQQKIKEDTENLKLFKVTPESCRPFVMTPENGLGEAVQEGMTAGVLRFGTDVPGQSSMLASIDPQGGHPGRFEALQSAASTCSSVSFSYKGLESTGSVQRIESLSSGNVLTVHVRWKTPAAKNTTPQEGVWMFAHSGSVMISMGSVLTSTTMNDVPQSQVDEAAARMKGKLLQAFDGFSKVS</sequence>
<evidence type="ECO:0000313" key="4">
    <source>
        <dbReference type="Proteomes" id="UP001163293"/>
    </source>
</evidence>
<feature type="chain" id="PRO_5043735417" description="PknH-like extracellular domain-containing protein" evidence="2">
    <location>
        <begin position="24"/>
        <end position="269"/>
    </location>
</feature>
<evidence type="ECO:0000256" key="2">
    <source>
        <dbReference type="SAM" id="SignalP"/>
    </source>
</evidence>
<evidence type="ECO:0000313" key="3">
    <source>
        <dbReference type="EMBL" id="UYV98475.1"/>
    </source>
</evidence>